<accession>A0A3M7SDL4</accession>
<proteinExistence type="predicted"/>
<evidence type="ECO:0000313" key="1">
    <source>
        <dbReference type="EMBL" id="RNA33914.1"/>
    </source>
</evidence>
<gene>
    <name evidence="1" type="ORF">BpHYR1_049305</name>
</gene>
<protein>
    <submittedName>
        <fullName evidence="1">Uncharacterized protein</fullName>
    </submittedName>
</protein>
<reference evidence="1 2" key="1">
    <citation type="journal article" date="2018" name="Sci. Rep.">
        <title>Genomic signatures of local adaptation to the degree of environmental predictability in rotifers.</title>
        <authorList>
            <person name="Franch-Gras L."/>
            <person name="Hahn C."/>
            <person name="Garcia-Roger E.M."/>
            <person name="Carmona M.J."/>
            <person name="Serra M."/>
            <person name="Gomez A."/>
        </authorList>
    </citation>
    <scope>NUCLEOTIDE SEQUENCE [LARGE SCALE GENOMIC DNA]</scope>
    <source>
        <strain evidence="1">HYR1</strain>
    </source>
</reference>
<dbReference type="Proteomes" id="UP000276133">
    <property type="component" value="Unassembled WGS sequence"/>
</dbReference>
<dbReference type="EMBL" id="REGN01001553">
    <property type="protein sequence ID" value="RNA33914.1"/>
    <property type="molecule type" value="Genomic_DNA"/>
</dbReference>
<name>A0A3M7SDL4_BRAPC</name>
<sequence>MDKSRVYGVDPHVDAADQQNARVNEAQRAHVMAGYGQVADLSGHKKGYHIEHKAKDDYAWQCEHSQMLFDKNSIFEFRCL</sequence>
<comment type="caution">
    <text evidence="1">The sequence shown here is derived from an EMBL/GenBank/DDBJ whole genome shotgun (WGS) entry which is preliminary data.</text>
</comment>
<organism evidence="1 2">
    <name type="scientific">Brachionus plicatilis</name>
    <name type="common">Marine rotifer</name>
    <name type="synonym">Brachionus muelleri</name>
    <dbReference type="NCBI Taxonomy" id="10195"/>
    <lineage>
        <taxon>Eukaryota</taxon>
        <taxon>Metazoa</taxon>
        <taxon>Spiralia</taxon>
        <taxon>Gnathifera</taxon>
        <taxon>Rotifera</taxon>
        <taxon>Eurotatoria</taxon>
        <taxon>Monogononta</taxon>
        <taxon>Pseudotrocha</taxon>
        <taxon>Ploima</taxon>
        <taxon>Brachionidae</taxon>
        <taxon>Brachionus</taxon>
    </lineage>
</organism>
<dbReference type="AlphaFoldDB" id="A0A3M7SDL4"/>
<evidence type="ECO:0000313" key="2">
    <source>
        <dbReference type="Proteomes" id="UP000276133"/>
    </source>
</evidence>
<keyword evidence="2" id="KW-1185">Reference proteome</keyword>